<feature type="compositionally biased region" description="Basic residues" evidence="1">
    <location>
        <begin position="1"/>
        <end position="12"/>
    </location>
</feature>
<name>A0AA40KKR0_9HYME</name>
<protein>
    <submittedName>
        <fullName evidence="2">Uncharacterized protein</fullName>
    </submittedName>
</protein>
<evidence type="ECO:0000256" key="1">
    <source>
        <dbReference type="SAM" id="MobiDB-lite"/>
    </source>
</evidence>
<dbReference type="Proteomes" id="UP001177670">
    <property type="component" value="Unassembled WGS sequence"/>
</dbReference>
<feature type="compositionally biased region" description="Basic and acidic residues" evidence="1">
    <location>
        <begin position="43"/>
        <end position="75"/>
    </location>
</feature>
<keyword evidence="3" id="KW-1185">Reference proteome</keyword>
<feature type="region of interest" description="Disordered" evidence="1">
    <location>
        <begin position="107"/>
        <end position="166"/>
    </location>
</feature>
<proteinExistence type="predicted"/>
<comment type="caution">
    <text evidence="2">The sequence shown here is derived from an EMBL/GenBank/DDBJ whole genome shotgun (WGS) entry which is preliminary data.</text>
</comment>
<feature type="region of interest" description="Disordered" evidence="1">
    <location>
        <begin position="1"/>
        <end position="86"/>
    </location>
</feature>
<accession>A0AA40KKR0</accession>
<organism evidence="2 3">
    <name type="scientific">Melipona bicolor</name>
    <dbReference type="NCBI Taxonomy" id="60889"/>
    <lineage>
        <taxon>Eukaryota</taxon>
        <taxon>Metazoa</taxon>
        <taxon>Ecdysozoa</taxon>
        <taxon>Arthropoda</taxon>
        <taxon>Hexapoda</taxon>
        <taxon>Insecta</taxon>
        <taxon>Pterygota</taxon>
        <taxon>Neoptera</taxon>
        <taxon>Endopterygota</taxon>
        <taxon>Hymenoptera</taxon>
        <taxon>Apocrita</taxon>
        <taxon>Aculeata</taxon>
        <taxon>Apoidea</taxon>
        <taxon>Anthophila</taxon>
        <taxon>Apidae</taxon>
        <taxon>Melipona</taxon>
    </lineage>
</organism>
<evidence type="ECO:0000313" key="2">
    <source>
        <dbReference type="EMBL" id="KAK1123656.1"/>
    </source>
</evidence>
<dbReference type="EMBL" id="JAHYIQ010000020">
    <property type="protein sequence ID" value="KAK1123656.1"/>
    <property type="molecule type" value="Genomic_DNA"/>
</dbReference>
<feature type="compositionally biased region" description="Pro residues" evidence="1">
    <location>
        <begin position="122"/>
        <end position="141"/>
    </location>
</feature>
<gene>
    <name evidence="2" type="ORF">K0M31_008354</name>
</gene>
<dbReference type="AlphaFoldDB" id="A0AA40KKR0"/>
<feature type="region of interest" description="Disordered" evidence="1">
    <location>
        <begin position="210"/>
        <end position="243"/>
    </location>
</feature>
<feature type="compositionally biased region" description="Basic residues" evidence="1">
    <location>
        <begin position="213"/>
        <end position="224"/>
    </location>
</feature>
<reference evidence="2" key="1">
    <citation type="submission" date="2021-10" db="EMBL/GenBank/DDBJ databases">
        <title>Melipona bicolor Genome sequencing and assembly.</title>
        <authorList>
            <person name="Araujo N.S."/>
            <person name="Arias M.C."/>
        </authorList>
    </citation>
    <scope>NUCLEOTIDE SEQUENCE</scope>
    <source>
        <strain evidence="2">USP_2M_L1-L4_2017</strain>
        <tissue evidence="2">Whole body</tissue>
    </source>
</reference>
<sequence>MRKQCKATRNQRNRTEHEISVVEQTLPNTKRETSVVEQMLPNTKRETSVVEQTLPKHETRDVSRRTNAPKHETRNKNSLPQRIRRTKPSSLTFPWCFGRLHRPPPRCRAAWGSSGVECRPPWRSPPPPPCARPPFPRPQGRPAPRRDCSEVPARSPAPPTPSSAVVAAADPTPVASADDAAAAAGSAAGAAAVAVGTCGRWSPSWPRGWPPRQLHHPHPRRHWRTAGSKTTRPPPRHPSATQRQNIQGRLYQALGRLLSTYSRSLVQRRLFLVSGDLPLEPIREEWLSISGESSPFELFKDFLALLRISRLLENSTAASKCWRLEPVQTLVWYQFLRSPKTYKIIVDLETRQGIFNGSLRLNQNLGCLGESRWNPDSESMKHPIQAPNFRLS</sequence>
<evidence type="ECO:0000313" key="3">
    <source>
        <dbReference type="Proteomes" id="UP001177670"/>
    </source>
</evidence>